<feature type="non-terminal residue" evidence="10">
    <location>
        <position position="1"/>
    </location>
</feature>
<evidence type="ECO:0000256" key="6">
    <source>
        <dbReference type="ARBA" id="ARBA00022859"/>
    </source>
</evidence>
<comment type="subcellular location">
    <subcellularLocation>
        <location evidence="1">Cytoplasm</location>
    </subcellularLocation>
</comment>
<dbReference type="PANTHER" id="PTHR22605:SF16">
    <property type="entry name" value="E3 UBIQUITIN-PROTEIN LIGASE RNF213"/>
    <property type="match status" value="1"/>
</dbReference>
<keyword evidence="2" id="KW-0963">Cytoplasm</keyword>
<dbReference type="InterPro" id="IPR003593">
    <property type="entry name" value="AAA+_ATPase"/>
</dbReference>
<evidence type="ECO:0000313" key="11">
    <source>
        <dbReference type="Proteomes" id="UP001159405"/>
    </source>
</evidence>
<dbReference type="Proteomes" id="UP001159405">
    <property type="component" value="Unassembled WGS sequence"/>
</dbReference>
<keyword evidence="5" id="KW-0862">Zinc</keyword>
<evidence type="ECO:0000256" key="2">
    <source>
        <dbReference type="ARBA" id="ARBA00022490"/>
    </source>
</evidence>
<dbReference type="Pfam" id="PF20173">
    <property type="entry name" value="ZnF_RZ-type"/>
    <property type="match status" value="1"/>
</dbReference>
<dbReference type="SMART" id="SM00382">
    <property type="entry name" value="AAA"/>
    <property type="match status" value="2"/>
</dbReference>
<dbReference type="PROSITE" id="PS51981">
    <property type="entry name" value="ZF_RZ"/>
    <property type="match status" value="1"/>
</dbReference>
<dbReference type="InterPro" id="IPR031248">
    <property type="entry name" value="RNF213"/>
</dbReference>
<evidence type="ECO:0000256" key="7">
    <source>
        <dbReference type="PROSITE-ProRule" id="PRU00175"/>
    </source>
</evidence>
<keyword evidence="4 7" id="KW-0863">Zinc-finger</keyword>
<dbReference type="InterPro" id="IPR027417">
    <property type="entry name" value="P-loop_NTPase"/>
</dbReference>
<keyword evidence="6" id="KW-0391">Immunity</keyword>
<proteinExistence type="predicted"/>
<reference evidence="10 11" key="1">
    <citation type="submission" date="2022-05" db="EMBL/GenBank/DDBJ databases">
        <authorList>
            <consortium name="Genoscope - CEA"/>
            <person name="William W."/>
        </authorList>
    </citation>
    <scope>NUCLEOTIDE SEQUENCE [LARGE SCALE GENOMIC DNA]</scope>
</reference>
<evidence type="ECO:0008006" key="12">
    <source>
        <dbReference type="Google" id="ProtNLM"/>
    </source>
</evidence>
<evidence type="ECO:0000256" key="4">
    <source>
        <dbReference type="ARBA" id="ARBA00022771"/>
    </source>
</evidence>
<dbReference type="Gene3D" id="3.30.40.10">
    <property type="entry name" value="Zinc/RING finger domain, C3HC4 (zinc finger)"/>
    <property type="match status" value="1"/>
</dbReference>
<dbReference type="SUPFAM" id="SSF52540">
    <property type="entry name" value="P-loop containing nucleoside triphosphate hydrolases"/>
    <property type="match status" value="2"/>
</dbReference>
<gene>
    <name evidence="10" type="ORF">PLOB_00032555</name>
</gene>
<evidence type="ECO:0000259" key="9">
    <source>
        <dbReference type="PROSITE" id="PS51981"/>
    </source>
</evidence>
<evidence type="ECO:0000256" key="5">
    <source>
        <dbReference type="ARBA" id="ARBA00022833"/>
    </source>
</evidence>
<keyword evidence="3" id="KW-0479">Metal-binding</keyword>
<name>A0ABN8S0V0_9CNID</name>
<evidence type="ECO:0000256" key="1">
    <source>
        <dbReference type="ARBA" id="ARBA00004496"/>
    </source>
</evidence>
<keyword evidence="11" id="KW-1185">Reference proteome</keyword>
<comment type="caution">
    <text evidence="10">The sequence shown here is derived from an EMBL/GenBank/DDBJ whole genome shotgun (WGS) entry which is preliminary data.</text>
</comment>
<dbReference type="PANTHER" id="PTHR22605">
    <property type="entry name" value="RZ-TYPE DOMAIN-CONTAINING PROTEIN"/>
    <property type="match status" value="1"/>
</dbReference>
<dbReference type="InterPro" id="IPR046439">
    <property type="entry name" value="ZF_RZ_dom"/>
</dbReference>
<dbReference type="InterPro" id="IPR013083">
    <property type="entry name" value="Znf_RING/FYVE/PHD"/>
</dbReference>
<accession>A0ABN8S0V0</accession>
<protein>
    <recommendedName>
        <fullName evidence="12">Ring finger protein 213</fullName>
    </recommendedName>
</protein>
<evidence type="ECO:0000256" key="3">
    <source>
        <dbReference type="ARBA" id="ARBA00022723"/>
    </source>
</evidence>
<dbReference type="SMART" id="SM00184">
    <property type="entry name" value="RING"/>
    <property type="match status" value="1"/>
</dbReference>
<dbReference type="InterPro" id="IPR001841">
    <property type="entry name" value="Znf_RING"/>
</dbReference>
<organism evidence="10 11">
    <name type="scientific">Porites lobata</name>
    <dbReference type="NCBI Taxonomy" id="104759"/>
    <lineage>
        <taxon>Eukaryota</taxon>
        <taxon>Metazoa</taxon>
        <taxon>Cnidaria</taxon>
        <taxon>Anthozoa</taxon>
        <taxon>Hexacorallia</taxon>
        <taxon>Scleractinia</taxon>
        <taxon>Fungiina</taxon>
        <taxon>Poritidae</taxon>
        <taxon>Porites</taxon>
    </lineage>
</organism>
<sequence>SSWIERFSPLFELDPLFRRTFLLVVPVHVFGKIASSGAFASVEIYTTLAKVLFGKSYLVEKEWEAVATSLKMDFKTVHKMTAKEFSFPGDNVVWNQEVVLCCISCLRIIRAVCSSKCSMQVLRDGLHSLESCISMLLKTAVTEGEEEEAFNKVQKFLADCFEIINKWLKENLLPGIPCYLKDEAEKELKVWTDLLSLEWTNERCEELWRGRLLEMLKVRLEVSDSNGLVEVFSKTNVAAQHKCVQDLVSEVTFQRVEGMLQRGTEREELFKNLSEYGLGSPQASKCGELLTLMLTHCWPKPQGGIPHSRRMILQQVLTWRLWPCFFQRFGRKSDFRQVLKPDGQEILTKAVSTIEAAVMYLEDKSITLQMLTLVRDNSERFLELCEQIEQIVKERSKEYLEKLLNQRIIELTAFQEERKKVSSFVRMCSLITQVNVDELSRKTVVDASRLPIKDLARSIVVNDKVRPVVTFFQLSPKAKAMISELSTLCNSTLLRRFWIENGNKALSHIAQRQGHKGLLNVDDVEELVWAPSIKQLQSLQDRFLYCTISFGEIDKFFTVFHSTQELANEFKLITSRKGVKLAACESIIDKRIEQIGQYYKLQTCTTAAGNILEFKDSLDLQGDFQLVKDLQNQMTKEFKQKPLTTMNAALQHAGRLLSLITPERAECLAAVAICKDLISWIRETIKGRQELKVLVDLAIISAGEADVETSKIMCLHTSCLGFAPLIFDLEPTFGFEKLMRACEPVWNAVDADPALPKKLVATSHQLGWLKRVKNYHGSVATSSLMEAQAINEKGVYRVGCPSKDAWTSMETLSVDAVIELTVDPDKKRFTLDNLKDLQSKLMLIAAKASHGKEDVDRFVDILQCVQRLATVYIALCKAGEVSHLRWKHEFQCTPRLPTNRSLTQDLEEQSAQMEQCLQLWKKELHTKRMLYNELNHFTTRQLLFLRKQLAVVQGRGPKAIDNIPPSVYNLLESVLPGVEPAILKSVLISCGICSQTTGDSIVRSYGTTGAVQPSILLHQPRLKSSHVEMFQTLVAKLESIGHSEAEKFAIASMMSCKDANKLDLFVWCVKNAGNKDLIEASYSEALRDPRYLALIDKDSTASIEEEGFSAADMMIEPEEVPELMETAFTSDQTAGGEFLSLEELGKVLSQLALQGSKKRQRRHPKYLNPGKPNLVVIPKGTSQSLPSSEETSLTLQIELLWRRALGNSGGQMFCLVNVDLLDYSVSQKAADCLEFLLQEPQYNRSDGLSLVVICSSENEDRAHMAAALDQYRLGTIPHCAAPKDIRQYLHTQFKSCPQTQGRFQDKVISWAPAAILDKQKLSVRVVSSERAGSGKSLVVRRLSESLLEIANNCVVTSYLRDMGEDLPMCISVPIYGPTVDQCAVVESLLQHVIVPDLPLSRIFHLDVHPSVKSGLDSLLFNLLILGVLKSGSGQVWRRRLSDLYVIELTTGPTQGDNETLQRQLKTPKRVDSRKGKAEPFYRLLPTIECGTPMRTLKKLRTQEMDDSRNPLFDNAEFQSSYVQRAFQYLKFWESARENLNQFWFIPSQVIGDHAECIETLVRNCGVEDPSWAELRHFVNFLNSQLQACEESTFCNMKHVGDTLEGFRSFVVQFMILMSRDFATPSLNCCDRPVEARVERDEGGADDDKEDTAVVQLSLRRHWETSSHPYIFFNQDGITMTFVGFHIDRDGNLIDPDSRDLIQRNLMSRHLRTGLFVQKVDMETNYESWKKGDKIEKLCAVMGVEWLYDPDNAYELTTDNFKKILAIHMRFRCGIPVVVIGETGCGKTCLIRYMCGLQSGPGGPKNMLLMKVHGGTSYKDIEKKVEQAEAMARVNEGLNMDTVLFFDEANTTDALGMIKEVMVDRRINGRKIGVGLKRLQFIAACNPYRKHTDEMIHKLESSGLGYHVATQETQDRLGRIPLRHLVYRVHSLPESMRPLVWDFGQLKPEIEELYTRQIVSRFVLQENQIPGDELLVKALTKVLTASQRYMREQTDECSFVSLRDVERAMRVMVWFYNHRDVLNPLMDENIDEEDERNDLEKVKWICQIDVPIDDVSRALVLSLGVCYHARLQERKPYRRAVAPTFSPPCQIPGGHKRILQEITRCQKAVLNEAVLNEEVLNEAMLNKLGPERNIARNTALSENVFLMVVCIELRIPLFVVGKPGSSKSLAKTVVAANMEGDASKSDLFKTFKQVQMVSYQCSPLSTAEGIVATFRQCNNLQKDQNPDKFVSVVVLDEVGLAEDSPLMPLKTLHPLLEDGVSSTDDIIEVEEQFPERVAFVGISNWALDPAKMNRGIMLSRGLPDTKELVESAMGICATDERVQNFVAPLMNPLAKGYSKLYNSQRRSEALRESKKEEFFGLRDFYSLVKMVYKIAKEYGREPRWPEIEQAIRRNFGGLDEIDPVKIFSKYFPFSRNDKVGKKQNKDAFSAVNLIKASLERKISGGESRYLLVLTENYAALPIVQQELHKKGEEPVVIFGSSFPKDQEYTQVCRDINRIKVFMETGRTVILLNLESLYESLYDALNQYYMYLGDQKFVDLGLGRHRFKCRVHNEFRLIVIAEKNVVYSKFPIPLINRLEKHYLVTSASLSSPQKLLVNKLQEWVTRFSDVNIPRHQQLRKYSPGDAFVGYHADTAASVVLQVTSNIEETEFSNKHFQDKVFQESKELLLQCATPDAVARLPSTHLKQQADDLWTAYFTVQQHSSLTAFLRNVLTIEGGNSEKGTLVQVTTHSRLLSSNDLQDMARATSLPLPNVTCLSLQQFHTEQQFCSSVRDFFAKLGGREGLLIVQCDAGDVNRNLIPCARHLLVEQRTTAEEDFKENVGHDPSSFVHVVMIIQLPRLVGGCEAFAGFQGGRWVSVHIDELRPPTGHIPAIQFMVDRSVSELFDVAPTTTRVEKMDVEAARDDMEVDEQREEGINIEMEASELASGDAVVDRVDIVNLLRSCVQAAVARIDDESWRSSRSTRRIELMLSLLPDGRSDGTDLSFATILARRIHKLLQEKDERAGDKANDWLRSEALSGTGIQENGTFRKALWQRVYSSVIPILSEVIAFVDRDSNLELVMDGGNWLSSLWLHFFQCDKIVKLHYDGFLSLESGIIRERVPVVTSGRETQSLELQFPFSWIIKERIDAMWREASSIAARSNTPIQQCLQDLVNNSSMGRFLDESWLEGYEEAAVKRYLHDFVHTMLKPLVPEEEKLLCQAIVTAARELYMESNFSEEFSLNIPLIHVVYDAIEKRLANFSQLVHAQRDIVRRLLEVIPPNEEEMVLDAVALQLCLSQLEPRADEFADPQTRLVWCNRVLAIRSSAENMLYNKSQNGPKTTRILLVCRATWQRVSAVRLFIEHTCPGSSACHPADVGNAFKLWKALGEDTDFAKPHTMRVIEKFLVDCSEAVSKRYTSYGVNTCPVCLESLVGKDPVKIPCSHVICLPCISEWTSQERSCPMCKRQIPEDFRIQSSKIIRKAVKEHYDFRRRCNSFFMELVSLFCFGAEDSEGVMDRELFDMFMSYVIEAASSTTRDFSPFPEHGIDATPVVRSFLLQQLLRTSDKEVKEHLSLYLTKAGGLKPEMDHLLQVCQLFVHCREDSLISQYSKTSDILLVMIKLAQQLCDDCTPSLISSALRPTREIDVDVLEGVAKARYTLALTAEFMYKSTVENTEPWSDRLIKMELETLFDTARRLCYKSLSPAPRRFLLKQLARRFGVEAIHVLCGKKEVEWIVPPESRNKQEQDNVPDRFVIYGEEYKKIREAMAKTVLGGTNRELTDALKSVAVPNVKREVMLLLSLFREVTTCYGFTGKERRLSIKAYQCLQEFIQKGTYLSKNIQPFAAQLLDNTQGAPGIPGVRVRPGRSALEQNLSELVIHTTTVLQSINHVTICEPLRLLMGNPAAVMNAYLPTMPDDNLQEAMAGMRESGNWYQCPKGHPYYVGDCGRPMEVRACPECKVTIGGTQHKPFRGNTTAERADRTMTGHVLGHSSKRAKGLVPERNLSSVVVGVTRVLMHCAMIEGASRQPQGLGALIQPTVPPAALAQFLWDHLQMDLELLAKSLGRSVDDTVLCVHMVLVQMTTLISNRQPVVNVAPDLRSKDSRRKWETAFSNSVVAPVLTNFEGKIQNCLEMMVGDNRLGNNPLMRQLYEVDITPDDLSVSISPTCPALWRYRTQVTLDHLSHTFQQEVASTDPERNKVLAEFLRQEHNLRALRFLPDIIKLQRLLMEKFHRRIDRAEAEHITIRNFLKMIPSETTKDELTSLIISFNNAWNHVRLSLDQQGRLRPPSDLCEMSMDNSRPLAVLLPSTSGLGICSMALVFFLTMLHNEFNERYQNLTGGEVKDLPHIQLQDITTSQLIAYDTDRDLLPLILAQCNYSLEVGRGTLVQYNWDALERQLIDRFIRRRPLVDFKDERFAFSKDIQLDSVFAAVKAKVPQVPLSSAVSCQVISEFRSLTDICDVLSSLDIAIGFLSSTGGAPERLLSTYLGGVLRMQQNTLRSLKAQQYCQLRHVISLWRLLTLERARILIRRGEDPFEQISDKYKQVMSRPQLMKFSSGMRRIDLDRFVCEVLELILLNLRGDAVPGEEEMSLGEYIEWHLDNKGHEPVPGLDELPSEVQLKHVINAWRTSVELCDNYHDKRDAANA</sequence>
<dbReference type="Gene3D" id="3.40.50.300">
    <property type="entry name" value="P-loop containing nucleotide triphosphate hydrolases"/>
    <property type="match status" value="2"/>
</dbReference>
<dbReference type="InterPro" id="IPR017907">
    <property type="entry name" value="Znf_RING_CS"/>
</dbReference>
<dbReference type="EMBL" id="CALNXK010000422">
    <property type="protein sequence ID" value="CAH3185342.1"/>
    <property type="molecule type" value="Genomic_DNA"/>
</dbReference>
<evidence type="ECO:0000313" key="10">
    <source>
        <dbReference type="EMBL" id="CAH3185342.1"/>
    </source>
</evidence>
<dbReference type="SUPFAM" id="SSF57850">
    <property type="entry name" value="RING/U-box"/>
    <property type="match status" value="1"/>
</dbReference>
<dbReference type="PROSITE" id="PS00518">
    <property type="entry name" value="ZF_RING_1"/>
    <property type="match status" value="1"/>
</dbReference>
<dbReference type="Pfam" id="PF13639">
    <property type="entry name" value="zf-RING_2"/>
    <property type="match status" value="1"/>
</dbReference>
<evidence type="ECO:0000259" key="8">
    <source>
        <dbReference type="PROSITE" id="PS50089"/>
    </source>
</evidence>
<dbReference type="PROSITE" id="PS50089">
    <property type="entry name" value="ZF_RING_2"/>
    <property type="match status" value="1"/>
</dbReference>
<feature type="domain" description="RING-type" evidence="8">
    <location>
        <begin position="3402"/>
        <end position="3442"/>
    </location>
</feature>
<feature type="domain" description="RZ-type" evidence="9">
    <location>
        <begin position="3891"/>
        <end position="3961"/>
    </location>
</feature>